<organism evidence="1">
    <name type="scientific">Dichomitus squalens</name>
    <dbReference type="NCBI Taxonomy" id="114155"/>
    <lineage>
        <taxon>Eukaryota</taxon>
        <taxon>Fungi</taxon>
        <taxon>Dikarya</taxon>
        <taxon>Basidiomycota</taxon>
        <taxon>Agaricomycotina</taxon>
        <taxon>Agaricomycetes</taxon>
        <taxon>Polyporales</taxon>
        <taxon>Polyporaceae</taxon>
        <taxon>Dichomitus</taxon>
    </lineage>
</organism>
<dbReference type="EMBL" id="ML143610">
    <property type="protein sequence ID" value="TBU21419.1"/>
    <property type="molecule type" value="Genomic_DNA"/>
</dbReference>
<gene>
    <name evidence="1" type="ORF">BD311DRAFT_772181</name>
</gene>
<accession>A0A4Q9M3R8</accession>
<sequence length="131" mass="14719">MMCSRMSRRRVHLSRACQPRQGRRGRVLENWFLCRTDFAGCCACLGMVSNTCCGGHSDTYFVLVLRILFSSQLHLPIGPMAMAAASLHREGDEGAPKTKTGVPDERGRVRCGKLTELVVRRIEGERTRSHR</sequence>
<protein>
    <submittedName>
        <fullName evidence="1">Uncharacterized protein</fullName>
    </submittedName>
</protein>
<proteinExistence type="predicted"/>
<name>A0A4Q9M3R8_9APHY</name>
<dbReference type="Proteomes" id="UP000292957">
    <property type="component" value="Unassembled WGS sequence"/>
</dbReference>
<evidence type="ECO:0000313" key="1">
    <source>
        <dbReference type="EMBL" id="TBU21419.1"/>
    </source>
</evidence>
<dbReference type="AlphaFoldDB" id="A0A4Q9M3R8"/>
<reference evidence="1" key="1">
    <citation type="submission" date="2019-01" db="EMBL/GenBank/DDBJ databases">
        <title>Draft genome sequences of three monokaryotic isolates of the white-rot basidiomycete fungus Dichomitus squalens.</title>
        <authorList>
            <consortium name="DOE Joint Genome Institute"/>
            <person name="Lopez S.C."/>
            <person name="Andreopoulos B."/>
            <person name="Pangilinan J."/>
            <person name="Lipzen A."/>
            <person name="Riley R."/>
            <person name="Ahrendt S."/>
            <person name="Ng V."/>
            <person name="Barry K."/>
            <person name="Daum C."/>
            <person name="Grigoriev I.V."/>
            <person name="Hilden K.S."/>
            <person name="Makela M.R."/>
            <person name="de Vries R.P."/>
        </authorList>
    </citation>
    <scope>NUCLEOTIDE SEQUENCE [LARGE SCALE GENOMIC DNA]</scope>
    <source>
        <strain evidence="1">OM18370.1</strain>
    </source>
</reference>